<dbReference type="GO" id="GO:0016491">
    <property type="term" value="F:oxidoreductase activity"/>
    <property type="evidence" value="ECO:0007669"/>
    <property type="project" value="UniProtKB-KW"/>
</dbReference>
<dbReference type="SUPFAM" id="SSF52218">
    <property type="entry name" value="Flavoproteins"/>
    <property type="match status" value="1"/>
</dbReference>
<dbReference type="InterPro" id="IPR029039">
    <property type="entry name" value="Flavoprotein-like_sf"/>
</dbReference>
<evidence type="ECO:0000256" key="3">
    <source>
        <dbReference type="ARBA" id="ARBA00023002"/>
    </source>
</evidence>
<evidence type="ECO:0000256" key="1">
    <source>
        <dbReference type="ARBA" id="ARBA00022630"/>
    </source>
</evidence>
<evidence type="ECO:0000256" key="2">
    <source>
        <dbReference type="ARBA" id="ARBA00022643"/>
    </source>
</evidence>
<reference evidence="5" key="1">
    <citation type="submission" date="2021-01" db="EMBL/GenBank/DDBJ databases">
        <title>Lacisediminihabitans sp. nov. strain G11-30, isolated from Antarctic Soil.</title>
        <authorList>
            <person name="Li J."/>
        </authorList>
    </citation>
    <scope>NUCLEOTIDE SEQUENCE</scope>
    <source>
        <strain evidence="5">G11-30</strain>
    </source>
</reference>
<dbReference type="AlphaFoldDB" id="A0A934W3T9"/>
<sequence length="219" mass="23099">MTTRRLAVVSAGLSQPSSTRLLADRLAETVVRRLRDDQVDGEPIEVQVDVIDLRDFAQDITNNLITGFASPKLEAAIEKVTTADGLIAVTPIFTTSYSGLFKSFIDVLDPQSLTDMSVLIAATGGTERHSLALDYSVRPLFSYLHATVVPTGVYAASSDWGTADAAGATGTGQPSLASRIERAAGELAALVRVSDRSSRVIDPFALPVGFSPVGGYGAQ</sequence>
<dbReference type="PANTHER" id="PTHR43408:SF2">
    <property type="entry name" value="FMN REDUCTASE (NADPH)"/>
    <property type="match status" value="1"/>
</dbReference>
<keyword evidence="6" id="KW-1185">Reference proteome</keyword>
<feature type="domain" description="NADPH-dependent FMN reductase-like" evidence="4">
    <location>
        <begin position="5"/>
        <end position="160"/>
    </location>
</feature>
<dbReference type="RefSeq" id="WP_200555979.1">
    <property type="nucleotide sequence ID" value="NZ_JAEPES010000002.1"/>
</dbReference>
<comment type="caution">
    <text evidence="5">The sequence shown here is derived from an EMBL/GenBank/DDBJ whole genome shotgun (WGS) entry which is preliminary data.</text>
</comment>
<keyword evidence="1" id="KW-0285">Flavoprotein</keyword>
<keyword evidence="3" id="KW-0560">Oxidoreductase</keyword>
<gene>
    <name evidence="5" type="ORF">IV501_08055</name>
</gene>
<organism evidence="5 6">
    <name type="scientific">Lacisediminihabitans changchengi</name>
    <dbReference type="NCBI Taxonomy" id="2787634"/>
    <lineage>
        <taxon>Bacteria</taxon>
        <taxon>Bacillati</taxon>
        <taxon>Actinomycetota</taxon>
        <taxon>Actinomycetes</taxon>
        <taxon>Micrococcales</taxon>
        <taxon>Microbacteriaceae</taxon>
        <taxon>Lacisediminihabitans</taxon>
    </lineage>
</organism>
<proteinExistence type="predicted"/>
<dbReference type="InterPro" id="IPR023932">
    <property type="entry name" value="CE1759_FMN_reduct"/>
</dbReference>
<dbReference type="EMBL" id="JAEPES010000002">
    <property type="protein sequence ID" value="MBK4347584.1"/>
    <property type="molecule type" value="Genomic_DNA"/>
</dbReference>
<evidence type="ECO:0000259" key="4">
    <source>
        <dbReference type="Pfam" id="PF03358"/>
    </source>
</evidence>
<keyword evidence="2" id="KW-0288">FMN</keyword>
<name>A0A934W3T9_9MICO</name>
<dbReference type="InterPro" id="IPR005025">
    <property type="entry name" value="FMN_Rdtase-like_dom"/>
</dbReference>
<evidence type="ECO:0000313" key="6">
    <source>
        <dbReference type="Proteomes" id="UP000636458"/>
    </source>
</evidence>
<dbReference type="NCBIfam" id="TIGR04037">
    <property type="entry name" value="LLM_duo_CE1759"/>
    <property type="match status" value="1"/>
</dbReference>
<dbReference type="PANTHER" id="PTHR43408">
    <property type="entry name" value="FMN REDUCTASE (NADPH)"/>
    <property type="match status" value="1"/>
</dbReference>
<dbReference type="Gene3D" id="3.40.50.360">
    <property type="match status" value="1"/>
</dbReference>
<dbReference type="Proteomes" id="UP000636458">
    <property type="component" value="Unassembled WGS sequence"/>
</dbReference>
<evidence type="ECO:0000313" key="5">
    <source>
        <dbReference type="EMBL" id="MBK4347584.1"/>
    </source>
</evidence>
<dbReference type="Pfam" id="PF03358">
    <property type="entry name" value="FMN_red"/>
    <property type="match status" value="1"/>
</dbReference>
<accession>A0A934W3T9</accession>
<protein>
    <submittedName>
        <fullName evidence="5">FMN reductase</fullName>
    </submittedName>
</protein>
<dbReference type="InterPro" id="IPR051814">
    <property type="entry name" value="NAD(P)H-dep_FMN_reductase"/>
</dbReference>